<evidence type="ECO:0000259" key="1">
    <source>
        <dbReference type="PROSITE" id="PS51186"/>
    </source>
</evidence>
<dbReference type="InterPro" id="IPR016181">
    <property type="entry name" value="Acyl_CoA_acyltransferase"/>
</dbReference>
<sequence length="149" mass="17450">MQFGTRLANDNDYQFAYEVKIAAEVDAITAVFGWDEELQVELHRQEWNTGKPTIITHNDCSIGTFMLEEKGDCWFFSRFFIFPKYQNHGIGSAILQQVIEQVSLSEKPCKLCYLQGNKVRSLYERFGFTITEQDSQYVHMIYPKLQEKE</sequence>
<dbReference type="Pfam" id="PF13508">
    <property type="entry name" value="Acetyltransf_7"/>
    <property type="match status" value="1"/>
</dbReference>
<dbReference type="EMBL" id="JAKRRX010000046">
    <property type="protein sequence ID" value="MCW8334138.1"/>
    <property type="molecule type" value="Genomic_DNA"/>
</dbReference>
<accession>A0A9X3HRP0</accession>
<name>A0A9X3HRP0_9VIBR</name>
<dbReference type="Gene3D" id="3.40.630.30">
    <property type="match status" value="1"/>
</dbReference>
<reference evidence="2" key="1">
    <citation type="submission" date="2022-02" db="EMBL/GenBank/DDBJ databases">
        <title>Vibrio sp. nov., a new bacterium isolated from Bohai sea, China.</title>
        <authorList>
            <person name="Yuan Y."/>
        </authorList>
    </citation>
    <scope>NUCLEOTIDE SEQUENCE</scope>
    <source>
        <strain evidence="2">DBSS07</strain>
    </source>
</reference>
<dbReference type="Proteomes" id="UP001155586">
    <property type="component" value="Unassembled WGS sequence"/>
</dbReference>
<protein>
    <submittedName>
        <fullName evidence="2">GNAT family N-acetyltransferase</fullName>
    </submittedName>
</protein>
<dbReference type="RefSeq" id="WP_265687533.1">
    <property type="nucleotide sequence ID" value="NZ_JAKRRX010000046.1"/>
</dbReference>
<dbReference type="PROSITE" id="PS51186">
    <property type="entry name" value="GNAT"/>
    <property type="match status" value="1"/>
</dbReference>
<dbReference type="SUPFAM" id="SSF55729">
    <property type="entry name" value="Acyl-CoA N-acyltransferases (Nat)"/>
    <property type="match status" value="1"/>
</dbReference>
<gene>
    <name evidence="2" type="ORF">MD483_09910</name>
</gene>
<keyword evidence="3" id="KW-1185">Reference proteome</keyword>
<dbReference type="CDD" id="cd04301">
    <property type="entry name" value="NAT_SF"/>
    <property type="match status" value="1"/>
</dbReference>
<organism evidence="2 3">
    <name type="scientific">Vibrio paucivorans</name>
    <dbReference type="NCBI Taxonomy" id="2829489"/>
    <lineage>
        <taxon>Bacteria</taxon>
        <taxon>Pseudomonadati</taxon>
        <taxon>Pseudomonadota</taxon>
        <taxon>Gammaproteobacteria</taxon>
        <taxon>Vibrionales</taxon>
        <taxon>Vibrionaceae</taxon>
        <taxon>Vibrio</taxon>
    </lineage>
</organism>
<comment type="caution">
    <text evidence="2">The sequence shown here is derived from an EMBL/GenBank/DDBJ whole genome shotgun (WGS) entry which is preliminary data.</text>
</comment>
<dbReference type="GO" id="GO:0016747">
    <property type="term" value="F:acyltransferase activity, transferring groups other than amino-acyl groups"/>
    <property type="evidence" value="ECO:0007669"/>
    <property type="project" value="InterPro"/>
</dbReference>
<dbReference type="InterPro" id="IPR000182">
    <property type="entry name" value="GNAT_dom"/>
</dbReference>
<evidence type="ECO:0000313" key="3">
    <source>
        <dbReference type="Proteomes" id="UP001155586"/>
    </source>
</evidence>
<dbReference type="AlphaFoldDB" id="A0A9X3HRP0"/>
<feature type="domain" description="N-acetyltransferase" evidence="1">
    <location>
        <begin position="17"/>
        <end position="147"/>
    </location>
</feature>
<proteinExistence type="predicted"/>
<evidence type="ECO:0000313" key="2">
    <source>
        <dbReference type="EMBL" id="MCW8334138.1"/>
    </source>
</evidence>